<dbReference type="Pfam" id="PF13458">
    <property type="entry name" value="Peripla_BP_6"/>
    <property type="match status" value="1"/>
</dbReference>
<evidence type="ECO:0000313" key="5">
    <source>
        <dbReference type="Proteomes" id="UP000642094"/>
    </source>
</evidence>
<name>A0ABR7ZYM8_9CYAN</name>
<evidence type="ECO:0000256" key="1">
    <source>
        <dbReference type="ARBA" id="ARBA00010062"/>
    </source>
</evidence>
<dbReference type="RefSeq" id="WP_190403225.1">
    <property type="nucleotide sequence ID" value="NZ_JACJQB010000015.1"/>
</dbReference>
<dbReference type="InterPro" id="IPR028082">
    <property type="entry name" value="Peripla_BP_I"/>
</dbReference>
<reference evidence="4 5" key="1">
    <citation type="journal article" date="2020" name="ISME J.">
        <title>Comparative genomics reveals insights into cyanobacterial evolution and habitat adaptation.</title>
        <authorList>
            <person name="Chen M.Y."/>
            <person name="Teng W.K."/>
            <person name="Zhao L."/>
            <person name="Hu C.X."/>
            <person name="Zhou Y.K."/>
            <person name="Han B.P."/>
            <person name="Song L.R."/>
            <person name="Shu W.S."/>
        </authorList>
    </citation>
    <scope>NUCLEOTIDE SEQUENCE [LARGE SCALE GENOMIC DNA]</scope>
    <source>
        <strain evidence="4 5">FACHB-723</strain>
    </source>
</reference>
<accession>A0ABR7ZYM8</accession>
<dbReference type="PANTHER" id="PTHR30483">
    <property type="entry name" value="LEUCINE-SPECIFIC-BINDING PROTEIN"/>
    <property type="match status" value="1"/>
</dbReference>
<feature type="domain" description="Leucine-binding protein" evidence="3">
    <location>
        <begin position="118"/>
        <end position="451"/>
    </location>
</feature>
<proteinExistence type="inferred from homology"/>
<keyword evidence="2" id="KW-0732">Signal</keyword>
<gene>
    <name evidence="4" type="ORF">H6F41_09460</name>
</gene>
<evidence type="ECO:0000313" key="4">
    <source>
        <dbReference type="EMBL" id="MBD2188371.1"/>
    </source>
</evidence>
<dbReference type="InterPro" id="IPR051010">
    <property type="entry name" value="BCAA_transport"/>
</dbReference>
<dbReference type="Gene3D" id="3.40.50.2300">
    <property type="match status" value="2"/>
</dbReference>
<protein>
    <submittedName>
        <fullName evidence="4">Amino acid ABC transporter substrate-binding protein</fullName>
    </submittedName>
</protein>
<comment type="caution">
    <text evidence="4">The sequence shown here is derived from an EMBL/GenBank/DDBJ whole genome shotgun (WGS) entry which is preliminary data.</text>
</comment>
<dbReference type="PANTHER" id="PTHR30483:SF6">
    <property type="entry name" value="PERIPLASMIC BINDING PROTEIN OF ABC TRANSPORTER FOR NATURAL AMINO ACIDS"/>
    <property type="match status" value="1"/>
</dbReference>
<comment type="similarity">
    <text evidence="1">Belongs to the leucine-binding protein family.</text>
</comment>
<dbReference type="InterPro" id="IPR028081">
    <property type="entry name" value="Leu-bd"/>
</dbReference>
<dbReference type="Proteomes" id="UP000642094">
    <property type="component" value="Unassembled WGS sequence"/>
</dbReference>
<keyword evidence="5" id="KW-1185">Reference proteome</keyword>
<dbReference type="CDD" id="cd06268">
    <property type="entry name" value="PBP1_ABC_transporter_LIVBP-like"/>
    <property type="match status" value="1"/>
</dbReference>
<evidence type="ECO:0000259" key="3">
    <source>
        <dbReference type="Pfam" id="PF13458"/>
    </source>
</evidence>
<dbReference type="SUPFAM" id="SSF53822">
    <property type="entry name" value="Periplasmic binding protein-like I"/>
    <property type="match status" value="1"/>
</dbReference>
<sequence>MANNKKEVLVLALTLVICGGLAGVGILFFTKNTSLTTISNPVAILNEPNFMANRSSEGEKILIKAEVNPEKEKAIAAIANKDYGAAILQWQASLTKQRSDPEALIYLNNAKIGDQKAVKIAVSVPIGGNVNVAKEILRGVAQAQTEINDQGGINGAPLKIAIVNDDNKIDIGTKVAQALVQDQSILAVIGHNSSEVSIAAAPIYQAGGLVMMSSTSIAKELSGIGSYVFRTVPSVRFQADALSQYAVKRQNKKNIGICLNSTAKASQSLKEDFTAAVFADGAKISRIDCDLSSPTFNADKVINEMLNDRVDALLLSPGVEKIEKGIEVAIIARNRLLLLGDSTLYTFKTLQLGQSAIADMVLTVPWHPDFFVDNPFASNAVKLWGGDVNWRTATSYDATFAIAGGLRKNDSRVGLQQTLSSNGFELEGAAGKIAFQPSGDRANPAILVKVSKGERSGVGYDFVPMR</sequence>
<organism evidence="4 5">
    <name type="scientific">Pseudanabaena mucicola FACHB-723</name>
    <dbReference type="NCBI Taxonomy" id="2692860"/>
    <lineage>
        <taxon>Bacteria</taxon>
        <taxon>Bacillati</taxon>
        <taxon>Cyanobacteriota</taxon>
        <taxon>Cyanophyceae</taxon>
        <taxon>Pseudanabaenales</taxon>
        <taxon>Pseudanabaenaceae</taxon>
        <taxon>Pseudanabaena</taxon>
    </lineage>
</organism>
<dbReference type="EMBL" id="JACJQB010000015">
    <property type="protein sequence ID" value="MBD2188371.1"/>
    <property type="molecule type" value="Genomic_DNA"/>
</dbReference>
<evidence type="ECO:0000256" key="2">
    <source>
        <dbReference type="ARBA" id="ARBA00022729"/>
    </source>
</evidence>